<dbReference type="InterPro" id="IPR035923">
    <property type="entry name" value="TT1751-like_sf"/>
</dbReference>
<feature type="domain" description="DUF302" evidence="1">
    <location>
        <begin position="35"/>
        <end position="97"/>
    </location>
</feature>
<dbReference type="CDD" id="cd14797">
    <property type="entry name" value="DUF302"/>
    <property type="match status" value="1"/>
</dbReference>
<comment type="caution">
    <text evidence="2">The sequence shown here is derived from an EMBL/GenBank/DDBJ whole genome shotgun (WGS) entry which is preliminary data.</text>
</comment>
<dbReference type="PANTHER" id="PTHR38342:SF1">
    <property type="entry name" value="SLR5037 PROTEIN"/>
    <property type="match status" value="1"/>
</dbReference>
<proteinExistence type="predicted"/>
<dbReference type="Proteomes" id="UP000447833">
    <property type="component" value="Unassembled WGS sequence"/>
</dbReference>
<evidence type="ECO:0000259" key="1">
    <source>
        <dbReference type="Pfam" id="PF03625"/>
    </source>
</evidence>
<dbReference type="EMBL" id="WMEY01000002">
    <property type="protein sequence ID" value="MYL63212.1"/>
    <property type="molecule type" value="Genomic_DNA"/>
</dbReference>
<protein>
    <submittedName>
        <fullName evidence="2">DUF302 domain-containing protein</fullName>
    </submittedName>
</protein>
<dbReference type="RefSeq" id="WP_160918866.1">
    <property type="nucleotide sequence ID" value="NZ_WMEY01000002.1"/>
</dbReference>
<evidence type="ECO:0000313" key="3">
    <source>
        <dbReference type="Proteomes" id="UP000447833"/>
    </source>
</evidence>
<dbReference type="InterPro" id="IPR005180">
    <property type="entry name" value="DUF302"/>
</dbReference>
<gene>
    <name evidence="2" type="ORF">GLW07_07570</name>
</gene>
<evidence type="ECO:0000313" key="2">
    <source>
        <dbReference type="EMBL" id="MYL63212.1"/>
    </source>
</evidence>
<dbReference type="AlphaFoldDB" id="A0A845EXC3"/>
<dbReference type="PANTHER" id="PTHR38342">
    <property type="entry name" value="SLR5037 PROTEIN"/>
    <property type="match status" value="1"/>
</dbReference>
<organism evidence="2 3">
    <name type="scientific">Guptibacillus hwajinpoensis</name>
    <dbReference type="NCBI Taxonomy" id="208199"/>
    <lineage>
        <taxon>Bacteria</taxon>
        <taxon>Bacillati</taxon>
        <taxon>Bacillota</taxon>
        <taxon>Bacilli</taxon>
        <taxon>Bacillales</taxon>
        <taxon>Guptibacillaceae</taxon>
        <taxon>Guptibacillus</taxon>
    </lineage>
</organism>
<name>A0A845EXC3_9BACL</name>
<sequence length="128" mass="14602">MSFHYTVETSKTVDQAVSDLSNELKTEKFGVLWDFDLSAKLQEKGMNFETPYRVLEVCNPKEAERVLNEDKLVGYFLPCKIVVFDDDGQTKIGMPKPTTLLNLTGKDKLCEIGYDIEKRLISCIEKSK</sequence>
<reference evidence="2 3" key="1">
    <citation type="submission" date="2019-11" db="EMBL/GenBank/DDBJ databases">
        <title>Genome sequences of 17 halophilic strains isolated from different environments.</title>
        <authorList>
            <person name="Furrow R.E."/>
        </authorList>
    </citation>
    <scope>NUCLEOTIDE SEQUENCE [LARGE SCALE GENOMIC DNA]</scope>
    <source>
        <strain evidence="2 3">22506_14_FS</strain>
    </source>
</reference>
<dbReference type="SUPFAM" id="SSF103247">
    <property type="entry name" value="TT1751-like"/>
    <property type="match status" value="1"/>
</dbReference>
<dbReference type="Gene3D" id="3.30.310.70">
    <property type="entry name" value="TT1751-like domain"/>
    <property type="match status" value="1"/>
</dbReference>
<accession>A0A845EXC3</accession>
<dbReference type="InterPro" id="IPR016796">
    <property type="entry name" value="UCP021774"/>
</dbReference>
<dbReference type="Pfam" id="PF03625">
    <property type="entry name" value="DUF302"/>
    <property type="match status" value="1"/>
</dbReference>
<dbReference type="PIRSF" id="PIRSF021774">
    <property type="entry name" value="UCP021774"/>
    <property type="match status" value="1"/>
</dbReference>